<evidence type="ECO:0000313" key="1">
    <source>
        <dbReference type="EMBL" id="MCI4385859.1"/>
    </source>
</evidence>
<protein>
    <submittedName>
        <fullName evidence="1">Uncharacterized protein</fullName>
    </submittedName>
</protein>
<evidence type="ECO:0000313" key="2">
    <source>
        <dbReference type="Proteomes" id="UP000829447"/>
    </source>
</evidence>
<sequence length="68" mass="7146">MPYFMPPLFAQTPLPLFSISFASCLPGSRGYEFGGDTVGCSDSLTGGCSETVFAQCSLEPVCQGKNTV</sequence>
<organism evidence="1 2">
    <name type="scientific">Pangasianodon gigas</name>
    <name type="common">Mekong giant catfish</name>
    <name type="synonym">Pangasius gigas</name>
    <dbReference type="NCBI Taxonomy" id="30993"/>
    <lineage>
        <taxon>Eukaryota</taxon>
        <taxon>Metazoa</taxon>
        <taxon>Chordata</taxon>
        <taxon>Craniata</taxon>
        <taxon>Vertebrata</taxon>
        <taxon>Euteleostomi</taxon>
        <taxon>Actinopterygii</taxon>
        <taxon>Neopterygii</taxon>
        <taxon>Teleostei</taxon>
        <taxon>Ostariophysi</taxon>
        <taxon>Siluriformes</taxon>
        <taxon>Pangasiidae</taxon>
        <taxon>Pangasianodon</taxon>
    </lineage>
</organism>
<accession>A0ACC5X3K9</accession>
<keyword evidence="2" id="KW-1185">Reference proteome</keyword>
<reference evidence="1 2" key="1">
    <citation type="journal article" date="2022" name="bioRxiv">
        <title>An ancient truncated duplication of the anti-Mullerian hormone receptor type 2 gene is a potential conserved master sex determinant in the Pangasiidae catfish family.</title>
        <authorList>
            <person name="Wen M."/>
            <person name="Pan Q."/>
            <person name="Jouanno E."/>
            <person name="Montfort J."/>
            <person name="Zahm M."/>
            <person name="Cabau C."/>
            <person name="Klopp C."/>
            <person name="Iampietro C."/>
            <person name="Roques C."/>
            <person name="Bouchez O."/>
            <person name="Castinel A."/>
            <person name="Donnadieu C."/>
            <person name="Parrinello H."/>
            <person name="Poncet C."/>
            <person name="Belmonte E."/>
            <person name="Gautier V."/>
            <person name="Avarre J.-C."/>
            <person name="Dugue R."/>
            <person name="Gustiano R."/>
            <person name="Ha T.T.T."/>
            <person name="Campet M."/>
            <person name="Sriphairoj K."/>
            <person name="Ribolli J."/>
            <person name="de Almeida F.L."/>
            <person name="Desvignes T."/>
            <person name="Postlethwait J.H."/>
            <person name="Bucao C.F."/>
            <person name="Robinson-Rechavi M."/>
            <person name="Bobe J."/>
            <person name="Herpin A."/>
            <person name="Guiguen Y."/>
        </authorList>
    </citation>
    <scope>NUCLEOTIDE SEQUENCE [LARGE SCALE GENOMIC DNA]</scope>
    <source>
        <strain evidence="1">YG-Dec2019</strain>
    </source>
</reference>
<dbReference type="EMBL" id="CM040467">
    <property type="protein sequence ID" value="MCI4385859.1"/>
    <property type="molecule type" value="Genomic_DNA"/>
</dbReference>
<name>A0ACC5X3K9_PANGG</name>
<dbReference type="Proteomes" id="UP000829447">
    <property type="component" value="Linkage Group LG14"/>
</dbReference>
<proteinExistence type="predicted"/>
<comment type="caution">
    <text evidence="1">The sequence shown here is derived from an EMBL/GenBank/DDBJ whole genome shotgun (WGS) entry which is preliminary data.</text>
</comment>
<gene>
    <name evidence="1" type="ORF">PGIGA_G00055480</name>
</gene>